<evidence type="ECO:0000259" key="2">
    <source>
        <dbReference type="PROSITE" id="PS50158"/>
    </source>
</evidence>
<dbReference type="GO" id="GO:0003676">
    <property type="term" value="F:nucleic acid binding"/>
    <property type="evidence" value="ECO:0007669"/>
    <property type="project" value="InterPro"/>
</dbReference>
<organism evidence="3 4">
    <name type="scientific">Prunus dulcis</name>
    <name type="common">Almond</name>
    <name type="synonym">Amygdalus dulcis</name>
    <dbReference type="NCBI Taxonomy" id="3755"/>
    <lineage>
        <taxon>Eukaryota</taxon>
        <taxon>Viridiplantae</taxon>
        <taxon>Streptophyta</taxon>
        <taxon>Embryophyta</taxon>
        <taxon>Tracheophyta</taxon>
        <taxon>Spermatophyta</taxon>
        <taxon>Magnoliopsida</taxon>
        <taxon>eudicotyledons</taxon>
        <taxon>Gunneridae</taxon>
        <taxon>Pentapetalae</taxon>
        <taxon>rosids</taxon>
        <taxon>fabids</taxon>
        <taxon>Rosales</taxon>
        <taxon>Rosaceae</taxon>
        <taxon>Amygdaloideae</taxon>
        <taxon>Amygdaleae</taxon>
        <taxon>Prunus</taxon>
    </lineage>
</organism>
<proteinExistence type="predicted"/>
<keyword evidence="1" id="KW-0479">Metal-binding</keyword>
<evidence type="ECO:0000313" key="4">
    <source>
        <dbReference type="Proteomes" id="UP001054821"/>
    </source>
</evidence>
<evidence type="ECO:0000256" key="1">
    <source>
        <dbReference type="PROSITE-ProRule" id="PRU00047"/>
    </source>
</evidence>
<dbReference type="Proteomes" id="UP001054821">
    <property type="component" value="Chromosome 1"/>
</dbReference>
<dbReference type="InterPro" id="IPR025836">
    <property type="entry name" value="Zn_knuckle_CX2CX4HX4C"/>
</dbReference>
<dbReference type="Pfam" id="PF14392">
    <property type="entry name" value="zf-CCHC_4"/>
    <property type="match status" value="1"/>
</dbReference>
<dbReference type="EMBL" id="JAJFAZ020000001">
    <property type="protein sequence ID" value="KAI5351602.1"/>
    <property type="molecule type" value="Genomic_DNA"/>
</dbReference>
<dbReference type="PROSITE" id="PS50158">
    <property type="entry name" value="ZF_CCHC"/>
    <property type="match status" value="1"/>
</dbReference>
<evidence type="ECO:0000313" key="3">
    <source>
        <dbReference type="EMBL" id="KAI5351602.1"/>
    </source>
</evidence>
<dbReference type="PANTHER" id="PTHR31286:SF99">
    <property type="entry name" value="DUF4283 DOMAIN-CONTAINING PROTEIN"/>
    <property type="match status" value="1"/>
</dbReference>
<keyword evidence="4" id="KW-1185">Reference proteome</keyword>
<protein>
    <recommendedName>
        <fullName evidence="2">CCHC-type domain-containing protein</fullName>
    </recommendedName>
</protein>
<accession>A0AAD5F377</accession>
<dbReference type="AlphaFoldDB" id="A0AAD5F377"/>
<reference evidence="3 4" key="1">
    <citation type="journal article" date="2022" name="G3 (Bethesda)">
        <title>Whole-genome sequence and methylome profiling of the almond [Prunus dulcis (Mill.) D.A. Webb] cultivar 'Nonpareil'.</title>
        <authorList>
            <person name="D'Amico-Willman K.M."/>
            <person name="Ouma W.Z."/>
            <person name="Meulia T."/>
            <person name="Sideli G.M."/>
            <person name="Gradziel T.M."/>
            <person name="Fresnedo-Ramirez J."/>
        </authorList>
    </citation>
    <scope>NUCLEOTIDE SEQUENCE [LARGE SCALE GENOMIC DNA]</scope>
    <source>
        <strain evidence="3">Clone GOH B32 T37-40</strain>
    </source>
</reference>
<dbReference type="GO" id="GO:0008270">
    <property type="term" value="F:zinc ion binding"/>
    <property type="evidence" value="ECO:0007669"/>
    <property type="project" value="UniProtKB-KW"/>
</dbReference>
<name>A0AAD5F377_PRUDU</name>
<feature type="domain" description="CCHC-type" evidence="2">
    <location>
        <begin position="80"/>
        <end position="93"/>
    </location>
</feature>
<comment type="caution">
    <text evidence="3">The sequence shown here is derived from an EMBL/GenBank/DDBJ whole genome shotgun (WGS) entry which is preliminary data.</text>
</comment>
<dbReference type="InterPro" id="IPR001878">
    <property type="entry name" value="Znf_CCHC"/>
</dbReference>
<dbReference type="InterPro" id="IPR040256">
    <property type="entry name" value="At4g02000-like"/>
</dbReference>
<keyword evidence="1" id="KW-0863">Zinc-finger</keyword>
<sequence>MVAWIRVSAIQLECFGICALKKIGNLLSKLLKIDALTTAQHRGKFARLYVKLDLSKPLKAFVQINNEWYNIEYEGLLDICYLCGKYGHKRENCELKADVSAPNIGEGSTKGQNPTGPDAEMGQVDSVDTMEELRGPWMIVQPCRKSKVVVKYGGSKVSGGQSQGSRFEKLRQVRENFGDVEASGHGGDKQAIMPT</sequence>
<gene>
    <name evidence="3" type="ORF">L3X38_004493</name>
</gene>
<keyword evidence="1" id="KW-0862">Zinc</keyword>
<dbReference type="PANTHER" id="PTHR31286">
    <property type="entry name" value="GLYCINE-RICH CELL WALL STRUCTURAL PROTEIN 1.8-LIKE"/>
    <property type="match status" value="1"/>
</dbReference>